<gene>
    <name evidence="16" type="ORF">LLUT_LOCUS6298</name>
</gene>
<evidence type="ECO:0000256" key="11">
    <source>
        <dbReference type="ARBA" id="ARBA00023136"/>
    </source>
</evidence>
<evidence type="ECO:0000256" key="12">
    <source>
        <dbReference type="PIRSR" id="PIRSR602401-1"/>
    </source>
</evidence>
<dbReference type="InterPro" id="IPR017972">
    <property type="entry name" value="Cyt_P450_CS"/>
</dbReference>
<dbReference type="InterPro" id="IPR001128">
    <property type="entry name" value="Cyt_P450"/>
</dbReference>
<dbReference type="GO" id="GO:0016020">
    <property type="term" value="C:membrane"/>
    <property type="evidence" value="ECO:0007669"/>
    <property type="project" value="UniProtKB-SubCell"/>
</dbReference>
<feature type="transmembrane region" description="Helical" evidence="15">
    <location>
        <begin position="6"/>
        <end position="24"/>
    </location>
</feature>
<comment type="similarity">
    <text evidence="3 13">Belongs to the cytochrome P450 family.</text>
</comment>
<evidence type="ECO:0000256" key="5">
    <source>
        <dbReference type="ARBA" id="ARBA00022692"/>
    </source>
</evidence>
<comment type="cofactor">
    <cofactor evidence="1 12">
        <name>heme</name>
        <dbReference type="ChEBI" id="CHEBI:30413"/>
    </cofactor>
</comment>
<dbReference type="Pfam" id="PF00067">
    <property type="entry name" value="p450"/>
    <property type="match status" value="1"/>
</dbReference>
<proteinExistence type="inferred from homology"/>
<keyword evidence="7 15" id="KW-1133">Transmembrane helix</keyword>
<dbReference type="GO" id="GO:0005506">
    <property type="term" value="F:iron ion binding"/>
    <property type="evidence" value="ECO:0007669"/>
    <property type="project" value="InterPro"/>
</dbReference>
<sequence>MELQLYFPVTILFLLLTLLLAQIYKQKIKGKNTRAHKLPPGPWKLPLIGNLHQIVGSGSLPHHALRNLSHKYGPLMHLQFGEISTVVISSPDMAKEIMKTHDIAFADRPQFLASQILFYGATNIAYAPYNDYWRQMRKICNLELLSAKRVQSFTFIREDEVSKFLQSIHLSCQGSVPFNLTKGVFSLVSTLLSRAVFGDNSEYEDQILSFLKEAIELTGGFDVAEFFPSLKPIHFITGLKGKLENLHKKMDKMLQNIVNKQQSKMILSNEEGNEKEKESLVDVLLRVQQNDSLDIPLTVDNIKAVIWDIFGAGTDTSAATVEWAMAELMKNPRVREKVQAEIREAFKGKKTIYERDLSSLSYFKSVIKETMRLHPPAPFLVPRECRQQCKIGEYDIPIKTRVIVNAWALARDPNYWYDADRFIPERFDSTNFDLKGNNFEYIPFGAGRRMCPGSSLGLAIIELPLAALLYHFDWELPNGMKPEELDMSEDFGSAVAKKNNLYLIPTPYKYSLHENVNVN</sequence>
<keyword evidence="17" id="KW-1185">Reference proteome</keyword>
<feature type="binding site" description="axial binding residue" evidence="12">
    <location>
        <position position="451"/>
    </location>
    <ligand>
        <name>heme</name>
        <dbReference type="ChEBI" id="CHEBI:30413"/>
    </ligand>
    <ligandPart>
        <name>Fe</name>
        <dbReference type="ChEBI" id="CHEBI:18248"/>
    </ligandPart>
</feature>
<keyword evidence="5 15" id="KW-0812">Transmembrane</keyword>
<dbReference type="GO" id="GO:0004497">
    <property type="term" value="F:monooxygenase activity"/>
    <property type="evidence" value="ECO:0007669"/>
    <property type="project" value="UniProtKB-KW"/>
</dbReference>
<dbReference type="PANTHER" id="PTHR47955">
    <property type="entry name" value="CYTOCHROME P450 FAMILY 71 PROTEIN"/>
    <property type="match status" value="1"/>
</dbReference>
<dbReference type="SUPFAM" id="SSF48264">
    <property type="entry name" value="Cytochrome P450"/>
    <property type="match status" value="1"/>
</dbReference>
<comment type="caution">
    <text evidence="16">The sequence shown here is derived from an EMBL/GenBank/DDBJ whole genome shotgun (WGS) entry which is preliminary data.</text>
</comment>
<comment type="subcellular location">
    <subcellularLocation>
        <location evidence="2">Membrane</location>
    </subcellularLocation>
</comment>
<evidence type="ECO:0000256" key="7">
    <source>
        <dbReference type="ARBA" id="ARBA00022989"/>
    </source>
</evidence>
<evidence type="ECO:0000256" key="15">
    <source>
        <dbReference type="SAM" id="Phobius"/>
    </source>
</evidence>
<evidence type="ECO:0000256" key="13">
    <source>
        <dbReference type="RuleBase" id="RU000461"/>
    </source>
</evidence>
<keyword evidence="11 15" id="KW-0472">Membrane</keyword>
<dbReference type="Gene3D" id="1.10.630.10">
    <property type="entry name" value="Cytochrome P450"/>
    <property type="match status" value="1"/>
</dbReference>
<dbReference type="FunFam" id="1.10.630.10:FF:000008">
    <property type="entry name" value="Cytochrome P450 71D8"/>
    <property type="match status" value="1"/>
</dbReference>
<dbReference type="PRINTS" id="PR00385">
    <property type="entry name" value="P450"/>
</dbReference>
<dbReference type="Proteomes" id="UP001497480">
    <property type="component" value="Unassembled WGS sequence"/>
</dbReference>
<evidence type="ECO:0008006" key="18">
    <source>
        <dbReference type="Google" id="ProtNLM"/>
    </source>
</evidence>
<dbReference type="InterPro" id="IPR036396">
    <property type="entry name" value="Cyt_P450_sf"/>
</dbReference>
<accession>A0AAV1W7W8</accession>
<dbReference type="PANTHER" id="PTHR47955:SF9">
    <property type="entry name" value="PREMNASPIRODIENE OXYGENASE-LIKE"/>
    <property type="match status" value="1"/>
</dbReference>
<evidence type="ECO:0000256" key="1">
    <source>
        <dbReference type="ARBA" id="ARBA00001971"/>
    </source>
</evidence>
<dbReference type="AlphaFoldDB" id="A0AAV1W7W8"/>
<keyword evidence="9 12" id="KW-0408">Iron</keyword>
<dbReference type="PROSITE" id="PS00086">
    <property type="entry name" value="CYTOCHROME_P450"/>
    <property type="match status" value="1"/>
</dbReference>
<keyword evidence="6 12" id="KW-0479">Metal-binding</keyword>
<evidence type="ECO:0000313" key="17">
    <source>
        <dbReference type="Proteomes" id="UP001497480"/>
    </source>
</evidence>
<keyword evidence="4 12" id="KW-0349">Heme</keyword>
<evidence type="ECO:0000256" key="14">
    <source>
        <dbReference type="SAM" id="Coils"/>
    </source>
</evidence>
<dbReference type="EMBL" id="CAXHTB010000004">
    <property type="protein sequence ID" value="CAL0305238.1"/>
    <property type="molecule type" value="Genomic_DNA"/>
</dbReference>
<dbReference type="CDD" id="cd11072">
    <property type="entry name" value="CYP71-like"/>
    <property type="match status" value="1"/>
</dbReference>
<feature type="coiled-coil region" evidence="14">
    <location>
        <begin position="236"/>
        <end position="263"/>
    </location>
</feature>
<dbReference type="InterPro" id="IPR002401">
    <property type="entry name" value="Cyt_P450_E_grp-I"/>
</dbReference>
<dbReference type="GO" id="GO:0016705">
    <property type="term" value="F:oxidoreductase activity, acting on paired donors, with incorporation or reduction of molecular oxygen"/>
    <property type="evidence" value="ECO:0007669"/>
    <property type="project" value="InterPro"/>
</dbReference>
<evidence type="ECO:0000256" key="4">
    <source>
        <dbReference type="ARBA" id="ARBA00022617"/>
    </source>
</evidence>
<dbReference type="PRINTS" id="PR00463">
    <property type="entry name" value="EP450I"/>
</dbReference>
<evidence type="ECO:0000256" key="3">
    <source>
        <dbReference type="ARBA" id="ARBA00010617"/>
    </source>
</evidence>
<evidence type="ECO:0000313" key="16">
    <source>
        <dbReference type="EMBL" id="CAL0305238.1"/>
    </source>
</evidence>
<evidence type="ECO:0000256" key="8">
    <source>
        <dbReference type="ARBA" id="ARBA00023002"/>
    </source>
</evidence>
<reference evidence="16 17" key="1">
    <citation type="submission" date="2024-03" db="EMBL/GenBank/DDBJ databases">
        <authorList>
            <person name="Martinez-Hernandez J."/>
        </authorList>
    </citation>
    <scope>NUCLEOTIDE SEQUENCE [LARGE SCALE GENOMIC DNA]</scope>
</reference>
<keyword evidence="8 13" id="KW-0560">Oxidoreductase</keyword>
<evidence type="ECO:0000256" key="6">
    <source>
        <dbReference type="ARBA" id="ARBA00022723"/>
    </source>
</evidence>
<organism evidence="16 17">
    <name type="scientific">Lupinus luteus</name>
    <name type="common">European yellow lupine</name>
    <dbReference type="NCBI Taxonomy" id="3873"/>
    <lineage>
        <taxon>Eukaryota</taxon>
        <taxon>Viridiplantae</taxon>
        <taxon>Streptophyta</taxon>
        <taxon>Embryophyta</taxon>
        <taxon>Tracheophyta</taxon>
        <taxon>Spermatophyta</taxon>
        <taxon>Magnoliopsida</taxon>
        <taxon>eudicotyledons</taxon>
        <taxon>Gunneridae</taxon>
        <taxon>Pentapetalae</taxon>
        <taxon>rosids</taxon>
        <taxon>fabids</taxon>
        <taxon>Fabales</taxon>
        <taxon>Fabaceae</taxon>
        <taxon>Papilionoideae</taxon>
        <taxon>50 kb inversion clade</taxon>
        <taxon>genistoids sensu lato</taxon>
        <taxon>core genistoids</taxon>
        <taxon>Genisteae</taxon>
        <taxon>Lupinus</taxon>
    </lineage>
</organism>
<name>A0AAV1W7W8_LUPLU</name>
<evidence type="ECO:0000256" key="2">
    <source>
        <dbReference type="ARBA" id="ARBA00004370"/>
    </source>
</evidence>
<keyword evidence="14" id="KW-0175">Coiled coil</keyword>
<protein>
    <recommendedName>
        <fullName evidence="18">Cytochrome P450</fullName>
    </recommendedName>
</protein>
<keyword evidence="10 13" id="KW-0503">Monooxygenase</keyword>
<evidence type="ECO:0000256" key="10">
    <source>
        <dbReference type="ARBA" id="ARBA00023033"/>
    </source>
</evidence>
<dbReference type="GO" id="GO:0020037">
    <property type="term" value="F:heme binding"/>
    <property type="evidence" value="ECO:0007669"/>
    <property type="project" value="InterPro"/>
</dbReference>
<evidence type="ECO:0000256" key="9">
    <source>
        <dbReference type="ARBA" id="ARBA00023004"/>
    </source>
</evidence>